<dbReference type="Proteomes" id="UP000712600">
    <property type="component" value="Unassembled WGS sequence"/>
</dbReference>
<feature type="compositionally biased region" description="Low complexity" evidence="1">
    <location>
        <begin position="132"/>
        <end position="144"/>
    </location>
</feature>
<comment type="caution">
    <text evidence="2">The sequence shown here is derived from an EMBL/GenBank/DDBJ whole genome shotgun (WGS) entry which is preliminary data.</text>
</comment>
<feature type="region of interest" description="Disordered" evidence="1">
    <location>
        <begin position="124"/>
        <end position="161"/>
    </location>
</feature>
<dbReference type="AlphaFoldDB" id="A0A8S9R271"/>
<protein>
    <submittedName>
        <fullName evidence="2">Uncharacterized protein</fullName>
    </submittedName>
</protein>
<evidence type="ECO:0000313" key="2">
    <source>
        <dbReference type="EMBL" id="KAF3556500.1"/>
    </source>
</evidence>
<feature type="compositionally biased region" description="Low complexity" evidence="1">
    <location>
        <begin position="41"/>
        <end position="67"/>
    </location>
</feature>
<evidence type="ECO:0000256" key="1">
    <source>
        <dbReference type="SAM" id="MobiDB-lite"/>
    </source>
</evidence>
<proteinExistence type="predicted"/>
<gene>
    <name evidence="2" type="ORF">F2Q69_00013008</name>
</gene>
<evidence type="ECO:0000313" key="3">
    <source>
        <dbReference type="Proteomes" id="UP000712600"/>
    </source>
</evidence>
<accession>A0A8S9R271</accession>
<reference evidence="2" key="1">
    <citation type="submission" date="2019-12" db="EMBL/GenBank/DDBJ databases">
        <title>Genome sequencing and annotation of Brassica cretica.</title>
        <authorList>
            <person name="Studholme D.J."/>
            <person name="Sarris P."/>
        </authorList>
    </citation>
    <scope>NUCLEOTIDE SEQUENCE</scope>
    <source>
        <strain evidence="2">PFS-109/04</strain>
        <tissue evidence="2">Leaf</tissue>
    </source>
</reference>
<dbReference type="EMBL" id="QGKX02000996">
    <property type="protein sequence ID" value="KAF3556500.1"/>
    <property type="molecule type" value="Genomic_DNA"/>
</dbReference>
<name>A0A8S9R271_BRACR</name>
<feature type="region of interest" description="Disordered" evidence="1">
    <location>
        <begin position="26"/>
        <end position="72"/>
    </location>
</feature>
<sequence length="382" mass="43918">MPNSTRSNKDKHLLFSEDPAHLECAIRKDQRSTSLDATAFTSTDSRTQSSTDTRPSSSTSIDTTPRTSIDHQSRNMVAIVILRHDENGDMYDLDGHLRNATEDPAHLERTIRKDQRSTSLDAAAFTSTDSHTQPSTDTRPSSSTDLHRSTSIDTTPRTSIDHQSRNMVAIVILRQDENGNLYDQDGHLRNATDDDFWQVVKHEKLGEGDFEVESSMSFGRSHWSLKEISSELTIRGRYEEEAIVRCTSSAVDRYRREASTIEDYDRSMYILYHRSMSRREMRDLVHAQQYQKQQGQTPAILRRSCSLGTNDPQRPTFHIARRSSFHVDRFSHPTVDRHPNFIVDRSTSFDIERYYTAYIDRSSVAKHCCDCYSQTGREWKPV</sequence>
<organism evidence="2 3">
    <name type="scientific">Brassica cretica</name>
    <name type="common">Mustard</name>
    <dbReference type="NCBI Taxonomy" id="69181"/>
    <lineage>
        <taxon>Eukaryota</taxon>
        <taxon>Viridiplantae</taxon>
        <taxon>Streptophyta</taxon>
        <taxon>Embryophyta</taxon>
        <taxon>Tracheophyta</taxon>
        <taxon>Spermatophyta</taxon>
        <taxon>Magnoliopsida</taxon>
        <taxon>eudicotyledons</taxon>
        <taxon>Gunneridae</taxon>
        <taxon>Pentapetalae</taxon>
        <taxon>rosids</taxon>
        <taxon>malvids</taxon>
        <taxon>Brassicales</taxon>
        <taxon>Brassicaceae</taxon>
        <taxon>Brassiceae</taxon>
        <taxon>Brassica</taxon>
    </lineage>
</organism>